<keyword evidence="1" id="KW-0620">Polyamine biosynthesis</keyword>
<dbReference type="PANTHER" id="PTHR43317:SF1">
    <property type="entry name" value="THERMOSPERMINE SYNTHASE ACAULIS5"/>
    <property type="match status" value="1"/>
</dbReference>
<evidence type="ECO:0000256" key="1">
    <source>
        <dbReference type="ARBA" id="ARBA00023115"/>
    </source>
</evidence>
<dbReference type="PANTHER" id="PTHR43317">
    <property type="entry name" value="THERMOSPERMINE SYNTHASE ACAULIS5"/>
    <property type="match status" value="1"/>
</dbReference>
<protein>
    <submittedName>
        <fullName evidence="2">Fused MFS/spermidine synthase</fullName>
    </submittedName>
</protein>
<dbReference type="NCBIfam" id="NF037959">
    <property type="entry name" value="MFS_SpdSyn"/>
    <property type="match status" value="1"/>
</dbReference>
<accession>A0ABV1NUF3</accession>
<dbReference type="Gene3D" id="3.40.50.150">
    <property type="entry name" value="Vaccinia Virus protein VP39"/>
    <property type="match status" value="1"/>
</dbReference>
<reference evidence="2 3" key="1">
    <citation type="submission" date="2024-02" db="EMBL/GenBank/DDBJ databases">
        <title>Full genome sequence of Nocardioides kribbensis.</title>
        <authorList>
            <person name="Poletto B.L."/>
            <person name="Silva G."/>
            <person name="Galante D."/>
            <person name="Campos K.R."/>
            <person name="Santos M.B.N."/>
            <person name="Sacchi C.T."/>
        </authorList>
    </citation>
    <scope>NUCLEOTIDE SEQUENCE [LARGE SCALE GENOMIC DNA]</scope>
    <source>
        <strain evidence="2 3">O4R</strain>
    </source>
</reference>
<dbReference type="CDD" id="cd02440">
    <property type="entry name" value="AdoMet_MTases"/>
    <property type="match status" value="1"/>
</dbReference>
<dbReference type="EMBL" id="JBEGDP010000002">
    <property type="protein sequence ID" value="MEQ7846135.1"/>
    <property type="molecule type" value="Genomic_DNA"/>
</dbReference>
<comment type="caution">
    <text evidence="2">The sequence shown here is derived from an EMBL/GenBank/DDBJ whole genome shotgun (WGS) entry which is preliminary data.</text>
</comment>
<organism evidence="2 3">
    <name type="scientific">Nocardioides kribbensis</name>
    <dbReference type="NCBI Taxonomy" id="305517"/>
    <lineage>
        <taxon>Bacteria</taxon>
        <taxon>Bacillati</taxon>
        <taxon>Actinomycetota</taxon>
        <taxon>Actinomycetes</taxon>
        <taxon>Propionibacteriales</taxon>
        <taxon>Nocardioidaceae</taxon>
        <taxon>Nocardioides</taxon>
    </lineage>
</organism>
<sequence>MAEVVATERARTFVVRVGGRDQSHVDLDDPTRLEFGYVRRMGDVVDAHGGPGAPLRVVHVGGAGLTLPRYVAHTRPRSSQVVLEPDTALTALVRERLPLPRRSGIRVRPVDGRTGLAELREGSFDLVVLDAYAAGRVPADLVTPAAFALVARALAPDGLALLNLSDRTPFAHTRDVLAGLRVHLPHLTLSAEPPTLKGRRAGNLVVVAGRAAEHLAGGDRALARGAVSAATPYVVLDAVGVASGFGGGTPLPEPPAPGGRPEG</sequence>
<dbReference type="Proteomes" id="UP001482520">
    <property type="component" value="Unassembled WGS sequence"/>
</dbReference>
<gene>
    <name evidence="2" type="ORF">V6R90_02515</name>
</gene>
<proteinExistence type="predicted"/>
<dbReference type="SUPFAM" id="SSF53335">
    <property type="entry name" value="S-adenosyl-L-methionine-dependent methyltransferases"/>
    <property type="match status" value="1"/>
</dbReference>
<dbReference type="InterPro" id="IPR029063">
    <property type="entry name" value="SAM-dependent_MTases_sf"/>
</dbReference>
<dbReference type="RefSeq" id="WP_349803699.1">
    <property type="nucleotide sequence ID" value="NZ_JBEGDP010000002.1"/>
</dbReference>
<evidence type="ECO:0000313" key="3">
    <source>
        <dbReference type="Proteomes" id="UP001482520"/>
    </source>
</evidence>
<evidence type="ECO:0000313" key="2">
    <source>
        <dbReference type="EMBL" id="MEQ7846135.1"/>
    </source>
</evidence>
<name>A0ABV1NUF3_9ACTN</name>
<keyword evidence="3" id="KW-1185">Reference proteome</keyword>